<dbReference type="RefSeq" id="WP_353683565.1">
    <property type="nucleotide sequence ID" value="NZ_CP144373.1"/>
</dbReference>
<dbReference type="AlphaFoldDB" id="A0AAU8GUV0"/>
<evidence type="ECO:0008006" key="2">
    <source>
        <dbReference type="Google" id="ProtNLM"/>
    </source>
</evidence>
<organism evidence="1">
    <name type="scientific">Thermodesulfovibrio autotrophicus</name>
    <dbReference type="NCBI Taxonomy" id="3118333"/>
    <lineage>
        <taxon>Bacteria</taxon>
        <taxon>Pseudomonadati</taxon>
        <taxon>Nitrospirota</taxon>
        <taxon>Thermodesulfovibrionia</taxon>
        <taxon>Thermodesulfovibrionales</taxon>
        <taxon>Thermodesulfovibrionaceae</taxon>
        <taxon>Thermodesulfovibrio</taxon>
    </lineage>
</organism>
<protein>
    <recommendedName>
        <fullName evidence="2">Type II secretion system protein M</fullName>
    </recommendedName>
</protein>
<reference evidence="1" key="1">
    <citation type="submission" date="2024-01" db="EMBL/GenBank/DDBJ databases">
        <title>The first autotrophic representatives of the genus Thermodesulfovibrio.</title>
        <authorList>
            <person name="Maltseva A.I."/>
            <person name="Elcheninov A.G."/>
            <person name="Kublanov I.V."/>
            <person name="Lebedinsky A.V."/>
            <person name="Frolov E.N."/>
        </authorList>
    </citation>
    <scope>NUCLEOTIDE SEQUENCE</scope>
    <source>
        <strain evidence="1">3907-1M</strain>
    </source>
</reference>
<gene>
    <name evidence="1" type="ORF">V4D30_06715</name>
</gene>
<name>A0AAU8GUV0_9BACT</name>
<evidence type="ECO:0000313" key="1">
    <source>
        <dbReference type="EMBL" id="XCH46026.1"/>
    </source>
</evidence>
<proteinExistence type="predicted"/>
<dbReference type="EMBL" id="CP144373">
    <property type="protein sequence ID" value="XCH46026.1"/>
    <property type="molecule type" value="Genomic_DNA"/>
</dbReference>
<dbReference type="KEGG" id="taut:V4D30_06715"/>
<accession>A0AAU8GUV0</accession>
<sequence length="144" mass="16533">MSALIYLDKTEKSIKEDAAFIKKLEHKINQSIRLKKTLESISIPEKKSAEILAAQFIDSLKAKFPEINIEISKMTKEQKQLSLDMSLKAETSWSRFTDLLSFLEETGYPFIFIKSISISQKGNSIGIDIKTELKLIYQEDDKRV</sequence>